<dbReference type="PANTHER" id="PTHR12886:SF0">
    <property type="entry name" value="GPI MANNOSYLTRANSFERASE 1"/>
    <property type="match status" value="1"/>
</dbReference>
<evidence type="ECO:0000256" key="2">
    <source>
        <dbReference type="ARBA" id="ARBA00004687"/>
    </source>
</evidence>
<keyword evidence="5 13" id="KW-0328">Glycosyltransferase</keyword>
<keyword evidence="7 12" id="KW-0812">Transmembrane</keyword>
<dbReference type="InterPro" id="IPR007704">
    <property type="entry name" value="PIG-M"/>
</dbReference>
<evidence type="ECO:0000256" key="1">
    <source>
        <dbReference type="ARBA" id="ARBA00004477"/>
    </source>
</evidence>
<name>A0ABQ7J9R4_9APIC</name>
<dbReference type="GO" id="GO:0016757">
    <property type="term" value="F:glycosyltransferase activity"/>
    <property type="evidence" value="ECO:0007669"/>
    <property type="project" value="UniProtKB-KW"/>
</dbReference>
<evidence type="ECO:0000256" key="10">
    <source>
        <dbReference type="ARBA" id="ARBA00023136"/>
    </source>
</evidence>
<evidence type="ECO:0000256" key="4">
    <source>
        <dbReference type="ARBA" id="ARBA00022502"/>
    </source>
</evidence>
<comment type="similarity">
    <text evidence="3">Belongs to the PIGM family.</text>
</comment>
<evidence type="ECO:0000256" key="9">
    <source>
        <dbReference type="ARBA" id="ARBA00022989"/>
    </source>
</evidence>
<evidence type="ECO:0000256" key="11">
    <source>
        <dbReference type="ARBA" id="ARBA00032997"/>
    </source>
</evidence>
<organism evidence="13 14">
    <name type="scientific">Cardiosporidium cionae</name>
    <dbReference type="NCBI Taxonomy" id="476202"/>
    <lineage>
        <taxon>Eukaryota</taxon>
        <taxon>Sar</taxon>
        <taxon>Alveolata</taxon>
        <taxon>Apicomplexa</taxon>
        <taxon>Aconoidasida</taxon>
        <taxon>Nephromycida</taxon>
        <taxon>Cardiosporidium</taxon>
    </lineage>
</organism>
<reference evidence="13 14" key="1">
    <citation type="journal article" date="2020" name="bioRxiv">
        <title>Metabolic contributions of an alphaproteobacterial endosymbiont in the apicomplexan Cardiosporidium cionae.</title>
        <authorList>
            <person name="Hunter E.S."/>
            <person name="Paight C.J."/>
            <person name="Lane C.E."/>
        </authorList>
    </citation>
    <scope>NUCLEOTIDE SEQUENCE [LARGE SCALE GENOMIC DNA]</scope>
    <source>
        <strain evidence="13">ESH_2018</strain>
    </source>
</reference>
<protein>
    <recommendedName>
        <fullName evidence="11">GPI mannosyltransferase I</fullName>
    </recommendedName>
</protein>
<keyword evidence="8" id="KW-0256">Endoplasmic reticulum</keyword>
<sequence>MAINDASSGKCNTSIVRKKKCSHALEILPKQLSVRAWRVQMYTAAIFLRLFLILFSEWQDANFTVKYTDVDYRVFTDAAQLLLNRKSPYDRRTYRYSPIIAYVATTNLLIAASFCKYMFAMVDILTGFILETSKNMFF</sequence>
<evidence type="ECO:0000256" key="6">
    <source>
        <dbReference type="ARBA" id="ARBA00022679"/>
    </source>
</evidence>
<comment type="caution">
    <text evidence="13">The sequence shown here is derived from an EMBL/GenBank/DDBJ whole genome shotgun (WGS) entry which is preliminary data.</text>
</comment>
<keyword evidence="9 12" id="KW-1133">Transmembrane helix</keyword>
<gene>
    <name evidence="13" type="ORF">IE077_003218</name>
</gene>
<dbReference type="EMBL" id="JADAQX010000398">
    <property type="protein sequence ID" value="KAF8820390.1"/>
    <property type="molecule type" value="Genomic_DNA"/>
</dbReference>
<evidence type="ECO:0000256" key="12">
    <source>
        <dbReference type="SAM" id="Phobius"/>
    </source>
</evidence>
<keyword evidence="6" id="KW-0808">Transferase</keyword>
<evidence type="ECO:0000313" key="13">
    <source>
        <dbReference type="EMBL" id="KAF8820390.1"/>
    </source>
</evidence>
<keyword evidence="4" id="KW-0337">GPI-anchor biosynthesis</keyword>
<evidence type="ECO:0000313" key="14">
    <source>
        <dbReference type="Proteomes" id="UP000823046"/>
    </source>
</evidence>
<proteinExistence type="inferred from homology"/>
<dbReference type="PANTHER" id="PTHR12886">
    <property type="entry name" value="PIG-M MANNOSYLTRANSFERASE"/>
    <property type="match status" value="1"/>
</dbReference>
<evidence type="ECO:0000256" key="8">
    <source>
        <dbReference type="ARBA" id="ARBA00022824"/>
    </source>
</evidence>
<evidence type="ECO:0000256" key="7">
    <source>
        <dbReference type="ARBA" id="ARBA00022692"/>
    </source>
</evidence>
<keyword evidence="10 12" id="KW-0472">Membrane</keyword>
<evidence type="ECO:0000256" key="3">
    <source>
        <dbReference type="ARBA" id="ARBA00011071"/>
    </source>
</evidence>
<keyword evidence="14" id="KW-1185">Reference proteome</keyword>
<feature type="transmembrane region" description="Helical" evidence="12">
    <location>
        <begin position="99"/>
        <end position="130"/>
    </location>
</feature>
<evidence type="ECO:0000256" key="5">
    <source>
        <dbReference type="ARBA" id="ARBA00022676"/>
    </source>
</evidence>
<comment type="pathway">
    <text evidence="2">Glycolipid biosynthesis; glycosylphosphatidylinositol-anchor biosynthesis.</text>
</comment>
<comment type="subcellular location">
    <subcellularLocation>
        <location evidence="1">Endoplasmic reticulum membrane</location>
        <topology evidence="1">Multi-pass membrane protein</topology>
    </subcellularLocation>
</comment>
<dbReference type="Proteomes" id="UP000823046">
    <property type="component" value="Unassembled WGS sequence"/>
</dbReference>
<accession>A0ABQ7J9R4</accession>